<evidence type="ECO:0000313" key="2">
    <source>
        <dbReference type="EMBL" id="TKD53168.1"/>
    </source>
</evidence>
<protein>
    <submittedName>
        <fullName evidence="2">Alpha/beta fold hydrolase</fullName>
    </submittedName>
</protein>
<dbReference type="AlphaFoldDB" id="A0A4V5PZ11"/>
<evidence type="ECO:0000313" key="3">
    <source>
        <dbReference type="Proteomes" id="UP000309138"/>
    </source>
</evidence>
<dbReference type="OrthoDB" id="7389193at2"/>
<comment type="caution">
    <text evidence="2">The sequence shown here is derived from an EMBL/GenBank/DDBJ whole genome shotgun (WGS) entry which is preliminary data.</text>
</comment>
<dbReference type="Proteomes" id="UP000309138">
    <property type="component" value="Unassembled WGS sequence"/>
</dbReference>
<name>A0A4V5PZ11_9SPHN</name>
<dbReference type="SUPFAM" id="SSF53474">
    <property type="entry name" value="alpha/beta-Hydrolases"/>
    <property type="match status" value="1"/>
</dbReference>
<dbReference type="RefSeq" id="WP_136941587.1">
    <property type="nucleotide sequence ID" value="NZ_SWKR01000001.1"/>
</dbReference>
<dbReference type="Pfam" id="PF00561">
    <property type="entry name" value="Abhydrolase_1"/>
    <property type="match status" value="1"/>
</dbReference>
<dbReference type="GO" id="GO:0016787">
    <property type="term" value="F:hydrolase activity"/>
    <property type="evidence" value="ECO:0007669"/>
    <property type="project" value="UniProtKB-KW"/>
</dbReference>
<dbReference type="InterPro" id="IPR029058">
    <property type="entry name" value="AB_hydrolase_fold"/>
</dbReference>
<accession>A0A4V5PZ11</accession>
<gene>
    <name evidence="2" type="ORF">FBR43_02210</name>
</gene>
<dbReference type="EMBL" id="SWKR01000001">
    <property type="protein sequence ID" value="TKD53168.1"/>
    <property type="molecule type" value="Genomic_DNA"/>
</dbReference>
<evidence type="ECO:0000259" key="1">
    <source>
        <dbReference type="Pfam" id="PF00561"/>
    </source>
</evidence>
<dbReference type="Gene3D" id="3.40.50.1820">
    <property type="entry name" value="alpha/beta hydrolase"/>
    <property type="match status" value="1"/>
</dbReference>
<keyword evidence="3" id="KW-1185">Reference proteome</keyword>
<reference evidence="2 3" key="1">
    <citation type="submission" date="2019-04" db="EMBL/GenBank/DDBJ databases">
        <authorList>
            <person name="Yang Y."/>
            <person name="Wei D."/>
        </authorList>
    </citation>
    <scope>NUCLEOTIDE SEQUENCE [LARGE SCALE GENOMIC DNA]</scope>
    <source>
        <strain evidence="2 3">L-1-4w-11</strain>
    </source>
</reference>
<sequence>MSGHRPPALALLLAEPLRAPLAPLRLARDWRALGRLPRGDGRAVMLLPGLFNGDRSNLAMAALLRRLGYRVEGWGLGRNLGQRAIGGDGARLFARIDDFAQRAGAPVTLVGVSLGGVMARIAAHRLPGRVRAVVTVSAPFAGPPEATNVWRAYQWLSGARIDDPAVRAWSGEAARPLPVPATAIWSARDGLVGGAICRDADCHAIEVASGHLWVQFDPQVLRAVAAALARDASQPLPAGGSFR</sequence>
<dbReference type="InterPro" id="IPR000073">
    <property type="entry name" value="AB_hydrolase_1"/>
</dbReference>
<organism evidence="2 3">
    <name type="scientific">Sphingomonas baiyangensis</name>
    <dbReference type="NCBI Taxonomy" id="2572576"/>
    <lineage>
        <taxon>Bacteria</taxon>
        <taxon>Pseudomonadati</taxon>
        <taxon>Pseudomonadota</taxon>
        <taxon>Alphaproteobacteria</taxon>
        <taxon>Sphingomonadales</taxon>
        <taxon>Sphingomonadaceae</taxon>
        <taxon>Sphingomonas</taxon>
    </lineage>
</organism>
<keyword evidence="2" id="KW-0378">Hydrolase</keyword>
<feature type="domain" description="AB hydrolase-1" evidence="1">
    <location>
        <begin position="106"/>
        <end position="153"/>
    </location>
</feature>
<proteinExistence type="predicted"/>